<evidence type="ECO:0000256" key="1">
    <source>
        <dbReference type="SAM" id="Phobius"/>
    </source>
</evidence>
<keyword evidence="1" id="KW-1133">Transmembrane helix</keyword>
<organism evidence="2 3">
    <name type="scientific">Meloidogyne hapla</name>
    <name type="common">Root-knot nematode worm</name>
    <dbReference type="NCBI Taxonomy" id="6305"/>
    <lineage>
        <taxon>Eukaryota</taxon>
        <taxon>Metazoa</taxon>
        <taxon>Ecdysozoa</taxon>
        <taxon>Nematoda</taxon>
        <taxon>Chromadorea</taxon>
        <taxon>Rhabditida</taxon>
        <taxon>Tylenchina</taxon>
        <taxon>Tylenchomorpha</taxon>
        <taxon>Tylenchoidea</taxon>
        <taxon>Meloidogynidae</taxon>
        <taxon>Meloidogyninae</taxon>
        <taxon>Meloidogyne</taxon>
    </lineage>
</organism>
<reference evidence="3" key="1">
    <citation type="submission" date="2016-11" db="UniProtKB">
        <authorList>
            <consortium name="WormBaseParasite"/>
        </authorList>
    </citation>
    <scope>IDENTIFICATION</scope>
</reference>
<protein>
    <submittedName>
        <fullName evidence="3">G_PROTEIN_RECEP_F1_2 domain-containing protein</fullName>
    </submittedName>
</protein>
<keyword evidence="2" id="KW-1185">Reference proteome</keyword>
<name>A0A1I8BC75_MELHA</name>
<feature type="transmembrane region" description="Helical" evidence="1">
    <location>
        <begin position="16"/>
        <end position="41"/>
    </location>
</feature>
<dbReference type="Proteomes" id="UP000095281">
    <property type="component" value="Unplaced"/>
</dbReference>
<sequence>MVGHLQTSSSIDNTTAILLLATLSFALCNVLPFLLNLAVCANLRSLDRRRSGLVTNTIEERSNSAISNYNSATGGIQYFEPNN</sequence>
<keyword evidence="1" id="KW-0472">Membrane</keyword>
<evidence type="ECO:0000313" key="2">
    <source>
        <dbReference type="Proteomes" id="UP000095281"/>
    </source>
</evidence>
<proteinExistence type="predicted"/>
<dbReference type="WBParaSite" id="MhA1_Contig1899.frz3.gene3">
    <property type="protein sequence ID" value="MhA1_Contig1899.frz3.gene3"/>
    <property type="gene ID" value="MhA1_Contig1899.frz3.gene3"/>
</dbReference>
<accession>A0A1I8BC75</accession>
<dbReference type="AlphaFoldDB" id="A0A1I8BC75"/>
<keyword evidence="1" id="KW-0812">Transmembrane</keyword>
<evidence type="ECO:0000313" key="3">
    <source>
        <dbReference type="WBParaSite" id="MhA1_Contig1899.frz3.gene3"/>
    </source>
</evidence>